<keyword evidence="3" id="KW-0804">Transcription</keyword>
<dbReference type="PANTHER" id="PTHR30154">
    <property type="entry name" value="LEUCINE-RESPONSIVE REGULATORY PROTEIN"/>
    <property type="match status" value="1"/>
</dbReference>
<reference evidence="5 6" key="1">
    <citation type="submission" date="2015-09" db="EMBL/GenBank/DDBJ databases">
        <title>Identification and resolution of microdiversity through metagenomic sequencing of parallel consortia.</title>
        <authorList>
            <person name="Nelson W.C."/>
            <person name="Romine M.F."/>
            <person name="Lindemann S.R."/>
        </authorList>
    </citation>
    <scope>NUCLEOTIDE SEQUENCE [LARGE SCALE GENOMIC DNA]</scope>
    <source>
        <strain evidence="5">Ana</strain>
    </source>
</reference>
<proteinExistence type="predicted"/>
<dbReference type="InterPro" id="IPR019888">
    <property type="entry name" value="Tscrpt_reg_AsnC-like"/>
</dbReference>
<evidence type="ECO:0000256" key="3">
    <source>
        <dbReference type="ARBA" id="ARBA00023163"/>
    </source>
</evidence>
<dbReference type="Pfam" id="PF01037">
    <property type="entry name" value="AsnC_trans_reg"/>
    <property type="match status" value="1"/>
</dbReference>
<name>A0A0P7ZNF9_9CYAN</name>
<protein>
    <submittedName>
        <fullName evidence="5">Lrp/AsnC family transcriptional regulator, leucine-responsive regulatory protein</fullName>
    </submittedName>
</protein>
<feature type="domain" description="HTH asnC-type" evidence="4">
    <location>
        <begin position="3"/>
        <end position="64"/>
    </location>
</feature>
<dbReference type="PANTHER" id="PTHR30154:SF53">
    <property type="entry name" value="HTH-TYPE TRANSCRIPTIONAL REGULATOR LRPC"/>
    <property type="match status" value="1"/>
</dbReference>
<evidence type="ECO:0000256" key="2">
    <source>
        <dbReference type="ARBA" id="ARBA00023125"/>
    </source>
</evidence>
<dbReference type="CDD" id="cd00090">
    <property type="entry name" value="HTH_ARSR"/>
    <property type="match status" value="1"/>
</dbReference>
<evidence type="ECO:0000259" key="4">
    <source>
        <dbReference type="PROSITE" id="PS50956"/>
    </source>
</evidence>
<dbReference type="InterPro" id="IPR000485">
    <property type="entry name" value="AsnC-type_HTH_dom"/>
</dbReference>
<accession>A0A0P7ZNF9</accession>
<dbReference type="Proteomes" id="UP000050465">
    <property type="component" value="Unassembled WGS sequence"/>
</dbReference>
<dbReference type="SMART" id="SM00344">
    <property type="entry name" value="HTH_ASNC"/>
    <property type="match status" value="1"/>
</dbReference>
<dbReference type="AlphaFoldDB" id="A0A0P7ZNF9"/>
<dbReference type="InterPro" id="IPR011991">
    <property type="entry name" value="ArsR-like_HTH"/>
</dbReference>
<dbReference type="Gene3D" id="3.30.70.920">
    <property type="match status" value="1"/>
</dbReference>
<evidence type="ECO:0000313" key="5">
    <source>
        <dbReference type="EMBL" id="KPQ34433.1"/>
    </source>
</evidence>
<dbReference type="EMBL" id="LJZR01000020">
    <property type="protein sequence ID" value="KPQ34433.1"/>
    <property type="molecule type" value="Genomic_DNA"/>
</dbReference>
<dbReference type="InterPro" id="IPR011008">
    <property type="entry name" value="Dimeric_a/b-barrel"/>
</dbReference>
<organism evidence="5 6">
    <name type="scientific">Phormidesmis priestleyi Ana</name>
    <dbReference type="NCBI Taxonomy" id="1666911"/>
    <lineage>
        <taxon>Bacteria</taxon>
        <taxon>Bacillati</taxon>
        <taxon>Cyanobacteriota</taxon>
        <taxon>Cyanophyceae</taxon>
        <taxon>Leptolyngbyales</taxon>
        <taxon>Leptolyngbyaceae</taxon>
        <taxon>Phormidesmis</taxon>
    </lineage>
</organism>
<comment type="caution">
    <text evidence="5">The sequence shown here is derived from an EMBL/GenBank/DDBJ whole genome shotgun (WGS) entry which is preliminary data.</text>
</comment>
<dbReference type="InterPro" id="IPR019887">
    <property type="entry name" value="Tscrpt_reg_AsnC/Lrp_C"/>
</dbReference>
<evidence type="ECO:0000313" key="6">
    <source>
        <dbReference type="Proteomes" id="UP000050465"/>
    </source>
</evidence>
<gene>
    <name evidence="5" type="primary">lrp</name>
    <name evidence="5" type="ORF">HLUCCA11_15125</name>
</gene>
<dbReference type="PRINTS" id="PR00033">
    <property type="entry name" value="HTHASNC"/>
</dbReference>
<dbReference type="InterPro" id="IPR036390">
    <property type="entry name" value="WH_DNA-bd_sf"/>
</dbReference>
<keyword evidence="1" id="KW-0805">Transcription regulation</keyword>
<dbReference type="PROSITE" id="PS50956">
    <property type="entry name" value="HTH_ASNC_2"/>
    <property type="match status" value="1"/>
</dbReference>
<dbReference type="GO" id="GO:0043200">
    <property type="term" value="P:response to amino acid"/>
    <property type="evidence" value="ECO:0007669"/>
    <property type="project" value="TreeGrafter"/>
</dbReference>
<dbReference type="Pfam" id="PF13404">
    <property type="entry name" value="HTH_AsnC-type"/>
    <property type="match status" value="1"/>
</dbReference>
<dbReference type="STRING" id="1666911.HLUCCA11_15125"/>
<dbReference type="InterPro" id="IPR036388">
    <property type="entry name" value="WH-like_DNA-bd_sf"/>
</dbReference>
<dbReference type="SUPFAM" id="SSF54909">
    <property type="entry name" value="Dimeric alpha+beta barrel"/>
    <property type="match status" value="1"/>
</dbReference>
<sequence>MSLDELDVKILSALSQDGRVKWSALAEQFGISAPAIADRVRRLENANVITGYAARLNAEKLGIDLTAFISVTLDHPRYRQGFVAYVEAADNIQSCHHIVGEGDYLLQVRCQSTADLERLLSDEIKSLPGIAQTRTTIALSTVKDSQSLPLSALV</sequence>
<dbReference type="SUPFAM" id="SSF46785">
    <property type="entry name" value="Winged helix' DNA-binding domain"/>
    <property type="match status" value="1"/>
</dbReference>
<dbReference type="GO" id="GO:0043565">
    <property type="term" value="F:sequence-specific DNA binding"/>
    <property type="evidence" value="ECO:0007669"/>
    <property type="project" value="InterPro"/>
</dbReference>
<keyword evidence="2" id="KW-0238">DNA-binding</keyword>
<evidence type="ECO:0000256" key="1">
    <source>
        <dbReference type="ARBA" id="ARBA00023015"/>
    </source>
</evidence>
<dbReference type="Gene3D" id="1.10.10.10">
    <property type="entry name" value="Winged helix-like DNA-binding domain superfamily/Winged helix DNA-binding domain"/>
    <property type="match status" value="1"/>
</dbReference>
<dbReference type="GO" id="GO:0005829">
    <property type="term" value="C:cytosol"/>
    <property type="evidence" value="ECO:0007669"/>
    <property type="project" value="TreeGrafter"/>
</dbReference>